<feature type="transmembrane region" description="Helical" evidence="6">
    <location>
        <begin position="15"/>
        <end position="34"/>
    </location>
</feature>
<keyword evidence="4 6" id="KW-0472">Membrane</keyword>
<name>A0A1Y1YHT7_9PLEO</name>
<evidence type="ECO:0000256" key="2">
    <source>
        <dbReference type="ARBA" id="ARBA00022692"/>
    </source>
</evidence>
<sequence length="395" mass="43871">MSAPLKKAPGPDVSSAPKLLGITGGLYVVILILYGTRMYTRFRPIPRFGWDDWTITAALVLALAEWILFASAVHYGAGRHNYYVSPENLIPANHLLFASTIPWAISMMFIKISIACMLLRIKRTRSWLIFLWAMIGIQIASCIASVLFQVFQCRPLAVIWNPAAHPNAVCSKPEVGYISIYVNSGIAITTDLIFAVLPISFIRKMQRPLREKIVLSCLMGLGAFAAVASIVKTTLVKHYGVTGDFLWDAIDLTLWSMLEEQTGIIAACVPCLKSPFERLLGRMGLLSSRGQSAYGRSGYGYQNYGQSGASNNHKLSTLRTKPSDAQSEESILHIDDDKDVYTQTAEGKIVKTTELRFEEEQIHSAGKGSDIERDAEVMELREPERIKKSGRWHAV</sequence>
<feature type="transmembrane region" description="Helical" evidence="6">
    <location>
        <begin position="55"/>
        <end position="75"/>
    </location>
</feature>
<reference evidence="8" key="1">
    <citation type="submission" date="2016-07" db="EMBL/GenBank/DDBJ databases">
        <title>Pervasive Adenine N6-methylation of Active Genes in Fungi.</title>
        <authorList>
            <consortium name="DOE Joint Genome Institute"/>
            <person name="Mondo S.J."/>
            <person name="Dannebaum R.O."/>
            <person name="Kuo R.C."/>
            <person name="Labutti K."/>
            <person name="Haridas S."/>
            <person name="Kuo A."/>
            <person name="Salamov A."/>
            <person name="Ahrendt S.R."/>
            <person name="Lipzen A."/>
            <person name="Sullivan W."/>
            <person name="Andreopoulos W.B."/>
            <person name="Clum A."/>
            <person name="Lindquist E."/>
            <person name="Daum C."/>
            <person name="Ramamoorthy G.K."/>
            <person name="Gryganskyi A."/>
            <person name="Culley D."/>
            <person name="Magnuson J.K."/>
            <person name="James T.Y."/>
            <person name="O'Malley M.A."/>
            <person name="Stajich J.E."/>
            <person name="Spatafora J.W."/>
            <person name="Visel A."/>
            <person name="Grigoriev I.V."/>
        </authorList>
    </citation>
    <scope>NUCLEOTIDE SEQUENCE [LARGE SCALE GENOMIC DNA]</scope>
    <source>
        <strain evidence="8">CBS 115471</strain>
    </source>
</reference>
<evidence type="ECO:0000313" key="8">
    <source>
        <dbReference type="EMBL" id="ORX97443.1"/>
    </source>
</evidence>
<evidence type="ECO:0000256" key="4">
    <source>
        <dbReference type="ARBA" id="ARBA00023136"/>
    </source>
</evidence>
<dbReference type="PANTHER" id="PTHR33048">
    <property type="entry name" value="PTH11-LIKE INTEGRAL MEMBRANE PROTEIN (AFU_ORTHOLOGUE AFUA_5G11245)"/>
    <property type="match status" value="1"/>
</dbReference>
<dbReference type="Proteomes" id="UP000193144">
    <property type="component" value="Unassembled WGS sequence"/>
</dbReference>
<evidence type="ECO:0000256" key="6">
    <source>
        <dbReference type="SAM" id="Phobius"/>
    </source>
</evidence>
<feature type="transmembrane region" description="Helical" evidence="6">
    <location>
        <begin position="95"/>
        <end position="119"/>
    </location>
</feature>
<dbReference type="AlphaFoldDB" id="A0A1Y1YHT7"/>
<dbReference type="PANTHER" id="PTHR33048:SF129">
    <property type="entry name" value="INTEGRAL MEMBRANE PROTEIN-RELATED"/>
    <property type="match status" value="1"/>
</dbReference>
<feature type="transmembrane region" description="Helical" evidence="6">
    <location>
        <begin position="180"/>
        <end position="201"/>
    </location>
</feature>
<organism evidence="8 9">
    <name type="scientific">Clohesyomyces aquaticus</name>
    <dbReference type="NCBI Taxonomy" id="1231657"/>
    <lineage>
        <taxon>Eukaryota</taxon>
        <taxon>Fungi</taxon>
        <taxon>Dikarya</taxon>
        <taxon>Ascomycota</taxon>
        <taxon>Pezizomycotina</taxon>
        <taxon>Dothideomycetes</taxon>
        <taxon>Pleosporomycetidae</taxon>
        <taxon>Pleosporales</taxon>
        <taxon>Lindgomycetaceae</taxon>
        <taxon>Clohesyomyces</taxon>
    </lineage>
</organism>
<dbReference type="GO" id="GO:0016020">
    <property type="term" value="C:membrane"/>
    <property type="evidence" value="ECO:0007669"/>
    <property type="project" value="UniProtKB-SubCell"/>
</dbReference>
<protein>
    <recommendedName>
        <fullName evidence="7">Rhodopsin domain-containing protein</fullName>
    </recommendedName>
</protein>
<dbReference type="InterPro" id="IPR049326">
    <property type="entry name" value="Rhodopsin_dom_fungi"/>
</dbReference>
<proteinExistence type="inferred from homology"/>
<dbReference type="OrthoDB" id="3934549at2759"/>
<comment type="similarity">
    <text evidence="5">Belongs to the SAT4 family.</text>
</comment>
<evidence type="ECO:0000313" key="9">
    <source>
        <dbReference type="Proteomes" id="UP000193144"/>
    </source>
</evidence>
<evidence type="ECO:0000256" key="5">
    <source>
        <dbReference type="ARBA" id="ARBA00038359"/>
    </source>
</evidence>
<feature type="transmembrane region" description="Helical" evidence="6">
    <location>
        <begin position="213"/>
        <end position="231"/>
    </location>
</feature>
<keyword evidence="9" id="KW-1185">Reference proteome</keyword>
<dbReference type="InterPro" id="IPR052337">
    <property type="entry name" value="SAT4-like"/>
</dbReference>
<feature type="transmembrane region" description="Helical" evidence="6">
    <location>
        <begin position="126"/>
        <end position="151"/>
    </location>
</feature>
<evidence type="ECO:0000256" key="3">
    <source>
        <dbReference type="ARBA" id="ARBA00022989"/>
    </source>
</evidence>
<keyword evidence="3 6" id="KW-1133">Transmembrane helix</keyword>
<comment type="caution">
    <text evidence="8">The sequence shown here is derived from an EMBL/GenBank/DDBJ whole genome shotgun (WGS) entry which is preliminary data.</text>
</comment>
<keyword evidence="2 6" id="KW-0812">Transmembrane</keyword>
<dbReference type="Pfam" id="PF20684">
    <property type="entry name" value="Fung_rhodopsin"/>
    <property type="match status" value="1"/>
</dbReference>
<evidence type="ECO:0000256" key="1">
    <source>
        <dbReference type="ARBA" id="ARBA00004141"/>
    </source>
</evidence>
<evidence type="ECO:0000259" key="7">
    <source>
        <dbReference type="Pfam" id="PF20684"/>
    </source>
</evidence>
<dbReference type="EMBL" id="MCFA01000234">
    <property type="protein sequence ID" value="ORX97443.1"/>
    <property type="molecule type" value="Genomic_DNA"/>
</dbReference>
<feature type="domain" description="Rhodopsin" evidence="7">
    <location>
        <begin position="37"/>
        <end position="278"/>
    </location>
</feature>
<accession>A0A1Y1YHT7</accession>
<gene>
    <name evidence="8" type="ORF">BCR34DRAFT_496853</name>
</gene>
<comment type="subcellular location">
    <subcellularLocation>
        <location evidence="1">Membrane</location>
        <topology evidence="1">Multi-pass membrane protein</topology>
    </subcellularLocation>
</comment>